<reference evidence="1" key="2">
    <citation type="submission" date="2022-06" db="UniProtKB">
        <authorList>
            <consortium name="EnsemblMetazoa"/>
        </authorList>
    </citation>
    <scope>IDENTIFICATION</scope>
    <source>
        <strain evidence="1">DF5081</strain>
    </source>
</reference>
<evidence type="ECO:0000313" key="1">
    <source>
        <dbReference type="EnsemblMetazoa" id="CJA32549.1"/>
    </source>
</evidence>
<evidence type="ECO:0000313" key="2">
    <source>
        <dbReference type="Proteomes" id="UP000005237"/>
    </source>
</evidence>
<accession>A0A8R1IBH8</accession>
<dbReference type="Proteomes" id="UP000005237">
    <property type="component" value="Unassembled WGS sequence"/>
</dbReference>
<proteinExistence type="predicted"/>
<organism evidence="1 2">
    <name type="scientific">Caenorhabditis japonica</name>
    <dbReference type="NCBI Taxonomy" id="281687"/>
    <lineage>
        <taxon>Eukaryota</taxon>
        <taxon>Metazoa</taxon>
        <taxon>Ecdysozoa</taxon>
        <taxon>Nematoda</taxon>
        <taxon>Chromadorea</taxon>
        <taxon>Rhabditida</taxon>
        <taxon>Rhabditina</taxon>
        <taxon>Rhabditomorpha</taxon>
        <taxon>Rhabditoidea</taxon>
        <taxon>Rhabditidae</taxon>
        <taxon>Peloderinae</taxon>
        <taxon>Caenorhabditis</taxon>
    </lineage>
</organism>
<keyword evidence="2" id="KW-1185">Reference proteome</keyword>
<dbReference type="EnsemblMetazoa" id="CJA32549.1">
    <property type="protein sequence ID" value="CJA32549.1"/>
    <property type="gene ID" value="WBGene00208396"/>
</dbReference>
<name>A0A8R1IBH8_CAEJA</name>
<dbReference type="AlphaFoldDB" id="A0A8R1IBH8"/>
<reference evidence="2" key="1">
    <citation type="submission" date="2010-08" db="EMBL/GenBank/DDBJ databases">
        <authorList>
            <consortium name="Caenorhabditis japonica Sequencing Consortium"/>
            <person name="Wilson R.K."/>
        </authorList>
    </citation>
    <scope>NUCLEOTIDE SEQUENCE [LARGE SCALE GENOMIC DNA]</scope>
    <source>
        <strain evidence="2">DF5081</strain>
    </source>
</reference>
<sequence>MIGLFAAFRKCSVLELIFSLIRYGVRQKKFPSLGRREFSSVVYCACFSSLHDLIQVKHIFTAIQRIYLSPFILRDGGLHLHVAAWSNGEHAFTACQGMDF</sequence>
<protein>
    <submittedName>
        <fullName evidence="1">Uncharacterized protein</fullName>
    </submittedName>
</protein>